<dbReference type="Pfam" id="PF00905">
    <property type="entry name" value="Transpeptidase"/>
    <property type="match status" value="1"/>
</dbReference>
<sequence length="619" mass="67097">MRERASRRLGAALVAFAVLLMASGLALAYAWVNWTVGRYGVTEATTLERAHANKLVIHLPDHGAEPWNAPMEEMMYVAYGDVPPVMREAILTSEDAWFFYHPGFNPIALGKALISQFGGDGRGGSTITQQLAKQLYVGSRHAMTRKFDELAIALWLEWHFDKKTLLELYFNTPFMGHGTKGIEAAARHYFGYSFKKAGRWQPVAFTPEMAASLAVTIKNPTGGNPTEPLNMARARRLLLAMGIEPKVLSEKAVRDPGLPRRFAAAAFEESGRLSDQFSSARNLAAFEVSARLGAEPRTLDVVTYYSSEIQLYLEKAIATYYPRIEAAGYDRLTAVVVDNANGGIRAIVAPPNARIYPGSTVKPFAALCAIVDHGWTEGTKMLDTPVGVPPVRNFDRHYLGSIALETALMRSRNPPFVRLVGSFGADCPNGILARMNSPLRLSGPTARSLALGAEPVSLKDLLGAYVTIATCGRVANAPMMVEEARDALTQKVVMRQTAKGLPAADARLTNGFDMLHAMLAKVTGPGGTANGSRFVREVAAKTGTSDNNRQITLITFTGAYTVLVSAGASDPAKLKRRYSSSALVPLVKNLNSNIHPEDYRGALGCPVSTEVAHAERDEN</sequence>
<dbReference type="InterPro" id="IPR050396">
    <property type="entry name" value="Glycosyltr_51/Transpeptidase"/>
</dbReference>
<dbReference type="RefSeq" id="WP_078708047.1">
    <property type="nucleotide sequence ID" value="NZ_FUXL01000005.1"/>
</dbReference>
<evidence type="ECO:0000259" key="12">
    <source>
        <dbReference type="Pfam" id="PF00905"/>
    </source>
</evidence>
<evidence type="ECO:0000259" key="13">
    <source>
        <dbReference type="Pfam" id="PF00912"/>
    </source>
</evidence>
<feature type="domain" description="Penicillin-binding protein transpeptidase" evidence="12">
    <location>
        <begin position="333"/>
        <end position="545"/>
    </location>
</feature>
<dbReference type="PANTHER" id="PTHR32282:SF33">
    <property type="entry name" value="PEPTIDOGLYCAN GLYCOSYLTRANSFERASE"/>
    <property type="match status" value="1"/>
</dbReference>
<proteinExistence type="inferred from homology"/>
<dbReference type="OrthoDB" id="7911552at2"/>
<keyword evidence="5" id="KW-0645">Protease</keyword>
<evidence type="ECO:0000256" key="2">
    <source>
        <dbReference type="ARBA" id="ARBA00007090"/>
    </source>
</evidence>
<keyword evidence="15" id="KW-1185">Reference proteome</keyword>
<keyword evidence="7" id="KW-0808">Transferase</keyword>
<dbReference type="EMBL" id="FUXL01000005">
    <property type="protein sequence ID" value="SKA05067.1"/>
    <property type="molecule type" value="Genomic_DNA"/>
</dbReference>
<dbReference type="Proteomes" id="UP000190135">
    <property type="component" value="Unassembled WGS sequence"/>
</dbReference>
<dbReference type="Gene3D" id="1.10.3810.10">
    <property type="entry name" value="Biosynthetic peptidoglycan transglycosylase-like"/>
    <property type="match status" value="1"/>
</dbReference>
<keyword evidence="4" id="KW-0121">Carboxypeptidase</keyword>
<comment type="catalytic activity">
    <reaction evidence="11">
        <text>[GlcNAc-(1-&gt;4)-Mur2Ac(oyl-L-Ala-gamma-D-Glu-L-Lys-D-Ala-D-Ala)](n)-di-trans,octa-cis-undecaprenyl diphosphate + beta-D-GlcNAc-(1-&gt;4)-Mur2Ac(oyl-L-Ala-gamma-D-Glu-L-Lys-D-Ala-D-Ala)-di-trans,octa-cis-undecaprenyl diphosphate = [GlcNAc-(1-&gt;4)-Mur2Ac(oyl-L-Ala-gamma-D-Glu-L-Lys-D-Ala-D-Ala)](n+1)-di-trans,octa-cis-undecaprenyl diphosphate + di-trans,octa-cis-undecaprenyl diphosphate + H(+)</text>
        <dbReference type="Rhea" id="RHEA:23708"/>
        <dbReference type="Rhea" id="RHEA-COMP:9602"/>
        <dbReference type="Rhea" id="RHEA-COMP:9603"/>
        <dbReference type="ChEBI" id="CHEBI:15378"/>
        <dbReference type="ChEBI" id="CHEBI:58405"/>
        <dbReference type="ChEBI" id="CHEBI:60033"/>
        <dbReference type="ChEBI" id="CHEBI:78435"/>
        <dbReference type="EC" id="2.4.99.28"/>
    </reaction>
</comment>
<dbReference type="InterPro" id="IPR001460">
    <property type="entry name" value="PCN-bd_Tpept"/>
</dbReference>
<evidence type="ECO:0000313" key="14">
    <source>
        <dbReference type="EMBL" id="SKA05067.1"/>
    </source>
</evidence>
<dbReference type="Pfam" id="PF00912">
    <property type="entry name" value="Transgly"/>
    <property type="match status" value="1"/>
</dbReference>
<evidence type="ECO:0000256" key="6">
    <source>
        <dbReference type="ARBA" id="ARBA00022676"/>
    </source>
</evidence>
<dbReference type="GO" id="GO:0006508">
    <property type="term" value="P:proteolysis"/>
    <property type="evidence" value="ECO:0007669"/>
    <property type="project" value="UniProtKB-KW"/>
</dbReference>
<dbReference type="InterPro" id="IPR036950">
    <property type="entry name" value="PBP_transglycosylase"/>
</dbReference>
<evidence type="ECO:0000256" key="7">
    <source>
        <dbReference type="ARBA" id="ARBA00022679"/>
    </source>
</evidence>
<evidence type="ECO:0000256" key="10">
    <source>
        <dbReference type="ARBA" id="ARBA00044770"/>
    </source>
</evidence>
<dbReference type="InterPro" id="IPR001264">
    <property type="entry name" value="Glyco_trans_51"/>
</dbReference>
<dbReference type="InterPro" id="IPR012338">
    <property type="entry name" value="Beta-lactam/transpept-like"/>
</dbReference>
<keyword evidence="9" id="KW-0511">Multifunctional enzyme</keyword>
<comment type="similarity">
    <text evidence="3">In the N-terminal section; belongs to the glycosyltransferase 51 family.</text>
</comment>
<evidence type="ECO:0000256" key="1">
    <source>
        <dbReference type="ARBA" id="ARBA00004752"/>
    </source>
</evidence>
<dbReference type="InterPro" id="IPR023346">
    <property type="entry name" value="Lysozyme-like_dom_sf"/>
</dbReference>
<evidence type="ECO:0000256" key="4">
    <source>
        <dbReference type="ARBA" id="ARBA00022645"/>
    </source>
</evidence>
<evidence type="ECO:0000256" key="3">
    <source>
        <dbReference type="ARBA" id="ARBA00007739"/>
    </source>
</evidence>
<evidence type="ECO:0000256" key="9">
    <source>
        <dbReference type="ARBA" id="ARBA00023268"/>
    </source>
</evidence>
<dbReference type="UniPathway" id="UPA00219"/>
<dbReference type="GO" id="GO:0009252">
    <property type="term" value="P:peptidoglycan biosynthetic process"/>
    <property type="evidence" value="ECO:0007669"/>
    <property type="project" value="UniProtKB-UniPathway"/>
</dbReference>
<dbReference type="EC" id="2.4.99.28" evidence="10"/>
<dbReference type="SUPFAM" id="SSF53955">
    <property type="entry name" value="Lysozyme-like"/>
    <property type="match status" value="1"/>
</dbReference>
<dbReference type="GO" id="GO:0008955">
    <property type="term" value="F:peptidoglycan glycosyltransferase activity"/>
    <property type="evidence" value="ECO:0007669"/>
    <property type="project" value="UniProtKB-EC"/>
</dbReference>
<dbReference type="STRING" id="1365950.SAMN05428963_105139"/>
<name>A0A1T4QN72_9HYPH</name>
<comment type="pathway">
    <text evidence="1">Cell wall biogenesis; peptidoglycan biosynthesis.</text>
</comment>
<gene>
    <name evidence="14" type="ORF">SAMN05428963_105139</name>
</gene>
<keyword evidence="8" id="KW-0378">Hydrolase</keyword>
<keyword evidence="6" id="KW-0328">Glycosyltransferase</keyword>
<evidence type="ECO:0000256" key="11">
    <source>
        <dbReference type="ARBA" id="ARBA00049902"/>
    </source>
</evidence>
<accession>A0A1T4QN72</accession>
<dbReference type="SUPFAM" id="SSF56601">
    <property type="entry name" value="beta-lactamase/transpeptidase-like"/>
    <property type="match status" value="1"/>
</dbReference>
<dbReference type="AlphaFoldDB" id="A0A1T4QN72"/>
<reference evidence="14 15" key="1">
    <citation type="submission" date="2017-02" db="EMBL/GenBank/DDBJ databases">
        <authorList>
            <person name="Peterson S.W."/>
        </authorList>
    </citation>
    <scope>NUCLEOTIDE SEQUENCE [LARGE SCALE GENOMIC DNA]</scope>
    <source>
        <strain evidence="14 15">USBA 369</strain>
    </source>
</reference>
<dbReference type="PANTHER" id="PTHR32282">
    <property type="entry name" value="BINDING PROTEIN TRANSPEPTIDASE, PUTATIVE-RELATED"/>
    <property type="match status" value="1"/>
</dbReference>
<feature type="domain" description="Glycosyl transferase family 51" evidence="13">
    <location>
        <begin position="73"/>
        <end position="237"/>
    </location>
</feature>
<evidence type="ECO:0000256" key="5">
    <source>
        <dbReference type="ARBA" id="ARBA00022670"/>
    </source>
</evidence>
<comment type="similarity">
    <text evidence="2">In the C-terminal section; belongs to the transpeptidase family.</text>
</comment>
<dbReference type="GO" id="GO:0004180">
    <property type="term" value="F:carboxypeptidase activity"/>
    <property type="evidence" value="ECO:0007669"/>
    <property type="project" value="UniProtKB-KW"/>
</dbReference>
<organism evidence="14 15">
    <name type="scientific">Consotaella salsifontis</name>
    <dbReference type="NCBI Taxonomy" id="1365950"/>
    <lineage>
        <taxon>Bacteria</taxon>
        <taxon>Pseudomonadati</taxon>
        <taxon>Pseudomonadota</taxon>
        <taxon>Alphaproteobacteria</taxon>
        <taxon>Hyphomicrobiales</taxon>
        <taxon>Aurantimonadaceae</taxon>
        <taxon>Consotaella</taxon>
    </lineage>
</organism>
<dbReference type="Gene3D" id="3.40.710.10">
    <property type="entry name" value="DD-peptidase/beta-lactamase superfamily"/>
    <property type="match status" value="1"/>
</dbReference>
<protein>
    <recommendedName>
        <fullName evidence="10">peptidoglycan glycosyltransferase</fullName>
        <ecNumber evidence="10">2.4.99.28</ecNumber>
    </recommendedName>
</protein>
<evidence type="ECO:0000256" key="8">
    <source>
        <dbReference type="ARBA" id="ARBA00022801"/>
    </source>
</evidence>
<dbReference type="GO" id="GO:0008658">
    <property type="term" value="F:penicillin binding"/>
    <property type="evidence" value="ECO:0007669"/>
    <property type="project" value="InterPro"/>
</dbReference>
<evidence type="ECO:0000313" key="15">
    <source>
        <dbReference type="Proteomes" id="UP000190135"/>
    </source>
</evidence>